<comment type="caution">
    <text evidence="2">The sequence shown here is derived from an EMBL/GenBank/DDBJ whole genome shotgun (WGS) entry which is preliminary data.</text>
</comment>
<dbReference type="PANTHER" id="PTHR43575:SF1">
    <property type="entry name" value="PROTEIN ABCI7, CHLOROPLASTIC"/>
    <property type="match status" value="1"/>
</dbReference>
<dbReference type="InterPro" id="IPR055346">
    <property type="entry name" value="Fe-S_cluster_assembly_SufBD"/>
</dbReference>
<keyword evidence="3" id="KW-1185">Reference proteome</keyword>
<evidence type="ECO:0000313" key="2">
    <source>
        <dbReference type="EMBL" id="MDO6416672.1"/>
    </source>
</evidence>
<dbReference type="SUPFAM" id="SSF101960">
    <property type="entry name" value="Stabilizer of iron transporter SufD"/>
    <property type="match status" value="1"/>
</dbReference>
<protein>
    <submittedName>
        <fullName evidence="2">SufD family Fe-S cluster assembly protein</fullName>
    </submittedName>
</protein>
<proteinExistence type="predicted"/>
<dbReference type="InterPro" id="IPR000825">
    <property type="entry name" value="SUF_FeS_clus_asmbl_SufBD_core"/>
</dbReference>
<dbReference type="EMBL" id="JAUOTP010000011">
    <property type="protein sequence ID" value="MDO6416672.1"/>
    <property type="molecule type" value="Genomic_DNA"/>
</dbReference>
<evidence type="ECO:0000259" key="1">
    <source>
        <dbReference type="Pfam" id="PF01458"/>
    </source>
</evidence>
<dbReference type="Proteomes" id="UP001169764">
    <property type="component" value="Unassembled WGS sequence"/>
</dbReference>
<accession>A0ABT8YE99</accession>
<dbReference type="RefSeq" id="WP_303546407.1">
    <property type="nucleotide sequence ID" value="NZ_JAUOTP010000011.1"/>
</dbReference>
<reference evidence="2" key="1">
    <citation type="submission" date="2023-07" db="EMBL/GenBank/DDBJ databases">
        <authorList>
            <person name="Kim M."/>
        </authorList>
    </citation>
    <scope>NUCLEOTIDE SEQUENCE</scope>
    <source>
        <strain evidence="2">BIUV-7</strain>
    </source>
</reference>
<evidence type="ECO:0000313" key="3">
    <source>
        <dbReference type="Proteomes" id="UP001169764"/>
    </source>
</evidence>
<dbReference type="Pfam" id="PF01458">
    <property type="entry name" value="SUFBD_core"/>
    <property type="match status" value="1"/>
</dbReference>
<gene>
    <name evidence="2" type="ORF">Q4F19_19970</name>
</gene>
<feature type="domain" description="SUF system FeS cluster assembly SufBD core" evidence="1">
    <location>
        <begin position="46"/>
        <end position="218"/>
    </location>
</feature>
<dbReference type="InterPro" id="IPR037284">
    <property type="entry name" value="SUF_FeS_clus_asmbl_SufBD_sf"/>
</dbReference>
<dbReference type="PANTHER" id="PTHR43575">
    <property type="entry name" value="PROTEIN ABCI7, CHLOROPLASTIC"/>
    <property type="match status" value="1"/>
</dbReference>
<sequence length="244" mass="25667">MTALPTKRDETWRYSDLEAVARVWPVATHAHVVPAGETLALPILLDAADDAVTIEDHEIEIGASAQAIVHVAITSGRLGRVFVKVRLAEGAHFELTGAIVGGGSDTHEIVTRVTHAEPNATSAQTVRIVLGGQATGSYLGKVAVARDAQKTDATQSAKAMLLARTATANLKPELEIYADDVKCAHGATVGELDAQALFYLAARGIPPAEAKALLLRAFVGGLFEGTPDETRFDAAIDAALEKML</sequence>
<organism evidence="2 3">
    <name type="scientific">Sphingomonas natans</name>
    <dbReference type="NCBI Taxonomy" id="3063330"/>
    <lineage>
        <taxon>Bacteria</taxon>
        <taxon>Pseudomonadati</taxon>
        <taxon>Pseudomonadota</taxon>
        <taxon>Alphaproteobacteria</taxon>
        <taxon>Sphingomonadales</taxon>
        <taxon>Sphingomonadaceae</taxon>
        <taxon>Sphingomonas</taxon>
    </lineage>
</organism>
<name>A0ABT8YE99_9SPHN</name>